<feature type="transmembrane region" description="Helical" evidence="5">
    <location>
        <begin position="85"/>
        <end position="105"/>
    </location>
</feature>
<evidence type="ECO:0000256" key="1">
    <source>
        <dbReference type="ARBA" id="ARBA00004141"/>
    </source>
</evidence>
<dbReference type="PANTHER" id="PTHR37306:SF1">
    <property type="entry name" value="COLICIN V PRODUCTION PROTEIN"/>
    <property type="match status" value="1"/>
</dbReference>
<keyword evidence="3 5" id="KW-1133">Transmembrane helix</keyword>
<dbReference type="RefSeq" id="WP_380024841.1">
    <property type="nucleotide sequence ID" value="NZ_JBHSHC010000034.1"/>
</dbReference>
<evidence type="ECO:0000313" key="7">
    <source>
        <dbReference type="Proteomes" id="UP001596002"/>
    </source>
</evidence>
<organism evidence="6 7">
    <name type="scientific">Effusibacillus consociatus</name>
    <dbReference type="NCBI Taxonomy" id="1117041"/>
    <lineage>
        <taxon>Bacteria</taxon>
        <taxon>Bacillati</taxon>
        <taxon>Bacillota</taxon>
        <taxon>Bacilli</taxon>
        <taxon>Bacillales</taxon>
        <taxon>Alicyclobacillaceae</taxon>
        <taxon>Effusibacillus</taxon>
    </lineage>
</organism>
<evidence type="ECO:0000256" key="3">
    <source>
        <dbReference type="ARBA" id="ARBA00022989"/>
    </source>
</evidence>
<evidence type="ECO:0000256" key="5">
    <source>
        <dbReference type="SAM" id="Phobius"/>
    </source>
</evidence>
<sequence length="179" mass="19052">MTVTDILLTGILLYFIWNGYRTGFVMQVVNFVGMFVAYWAAKTYSPTMATWLQAVLGKSSVPSSTEAGLANLGTALAQNVIQSGYGVIAFGLVFITGLLMTRIAGRMIDLVVSLPGLSFINRVSGLLAGLIVGVLILIVAVNLGSYLPAPAIQTAIKNSQVASTLLDTGLSRLLFDNRF</sequence>
<accession>A0ABV9Q2Q7</accession>
<dbReference type="EMBL" id="JBHSHC010000034">
    <property type="protein sequence ID" value="MFC4766947.1"/>
    <property type="molecule type" value="Genomic_DNA"/>
</dbReference>
<comment type="subcellular location">
    <subcellularLocation>
        <location evidence="1">Membrane</location>
        <topology evidence="1">Multi-pass membrane protein</topology>
    </subcellularLocation>
</comment>
<dbReference type="Proteomes" id="UP001596002">
    <property type="component" value="Unassembled WGS sequence"/>
</dbReference>
<dbReference type="PANTHER" id="PTHR37306">
    <property type="entry name" value="COLICIN V PRODUCTION PROTEIN"/>
    <property type="match status" value="1"/>
</dbReference>
<comment type="caution">
    <text evidence="6">The sequence shown here is derived from an EMBL/GenBank/DDBJ whole genome shotgun (WGS) entry which is preliminary data.</text>
</comment>
<feature type="transmembrane region" description="Helical" evidence="5">
    <location>
        <begin position="20"/>
        <end position="41"/>
    </location>
</feature>
<reference evidence="7" key="1">
    <citation type="journal article" date="2019" name="Int. J. Syst. Evol. Microbiol.">
        <title>The Global Catalogue of Microorganisms (GCM) 10K type strain sequencing project: providing services to taxonomists for standard genome sequencing and annotation.</title>
        <authorList>
            <consortium name="The Broad Institute Genomics Platform"/>
            <consortium name="The Broad Institute Genome Sequencing Center for Infectious Disease"/>
            <person name="Wu L."/>
            <person name="Ma J."/>
        </authorList>
    </citation>
    <scope>NUCLEOTIDE SEQUENCE [LARGE SCALE GENOMIC DNA]</scope>
    <source>
        <strain evidence="7">WYCCWR 12678</strain>
    </source>
</reference>
<evidence type="ECO:0000313" key="6">
    <source>
        <dbReference type="EMBL" id="MFC4766947.1"/>
    </source>
</evidence>
<keyword evidence="2 5" id="KW-0812">Transmembrane</keyword>
<protein>
    <submittedName>
        <fullName evidence="6">CvpA family protein</fullName>
    </submittedName>
</protein>
<keyword evidence="7" id="KW-1185">Reference proteome</keyword>
<keyword evidence="4 5" id="KW-0472">Membrane</keyword>
<proteinExistence type="predicted"/>
<feature type="transmembrane region" description="Helical" evidence="5">
    <location>
        <begin position="125"/>
        <end position="147"/>
    </location>
</feature>
<name>A0ABV9Q2Q7_9BACL</name>
<dbReference type="Pfam" id="PF02674">
    <property type="entry name" value="Colicin_V"/>
    <property type="match status" value="1"/>
</dbReference>
<evidence type="ECO:0000256" key="4">
    <source>
        <dbReference type="ARBA" id="ARBA00023136"/>
    </source>
</evidence>
<evidence type="ECO:0000256" key="2">
    <source>
        <dbReference type="ARBA" id="ARBA00022692"/>
    </source>
</evidence>
<gene>
    <name evidence="6" type="ORF">ACFO8Q_06135</name>
</gene>
<dbReference type="InterPro" id="IPR003825">
    <property type="entry name" value="Colicin-V_CvpA"/>
</dbReference>